<gene>
    <name evidence="2" type="ORF">RSPPHO_02441</name>
</gene>
<dbReference type="EMBL" id="HE663493">
    <property type="protein sequence ID" value="CCG09067.1"/>
    <property type="molecule type" value="Genomic_DNA"/>
</dbReference>
<name>H6SM52_PARPM</name>
<dbReference type="STRING" id="1150469.RSPPHO_02441"/>
<dbReference type="Pfam" id="PF00583">
    <property type="entry name" value="Acetyltransf_1"/>
    <property type="match status" value="1"/>
</dbReference>
<protein>
    <submittedName>
        <fullName evidence="2">Histone acetyltransferase HPA2 and related acetyltransferase</fullName>
    </submittedName>
</protein>
<dbReference type="InterPro" id="IPR016181">
    <property type="entry name" value="Acyl_CoA_acyltransferase"/>
</dbReference>
<proteinExistence type="predicted"/>
<dbReference type="CDD" id="cd04301">
    <property type="entry name" value="NAT_SF"/>
    <property type="match status" value="1"/>
</dbReference>
<reference evidence="2 3" key="1">
    <citation type="submission" date="2012-02" db="EMBL/GenBank/DDBJ databases">
        <title>Shotgun genome sequence of Phaeospirillum photometricum DSM 122.</title>
        <authorList>
            <person name="Duquesne K."/>
            <person name="Sturgis J."/>
        </authorList>
    </citation>
    <scope>NUCLEOTIDE SEQUENCE [LARGE SCALE GENOMIC DNA]</scope>
    <source>
        <strain evidence="3">DSM122</strain>
    </source>
</reference>
<dbReference type="Gene3D" id="3.40.630.30">
    <property type="match status" value="1"/>
</dbReference>
<keyword evidence="2" id="KW-0808">Transferase</keyword>
<dbReference type="PATRIC" id="fig|1150469.3.peg.2768"/>
<accession>H6SM52</accession>
<dbReference type="InterPro" id="IPR000182">
    <property type="entry name" value="GNAT_dom"/>
</dbReference>
<dbReference type="GO" id="GO:0016747">
    <property type="term" value="F:acyltransferase activity, transferring groups other than amino-acyl groups"/>
    <property type="evidence" value="ECO:0007669"/>
    <property type="project" value="InterPro"/>
</dbReference>
<dbReference type="Proteomes" id="UP000033220">
    <property type="component" value="Chromosome DSM 122"/>
</dbReference>
<feature type="domain" description="N-acetyltransferase" evidence="1">
    <location>
        <begin position="33"/>
        <end position="167"/>
    </location>
</feature>
<sequence length="175" mass="20356">MTLSVPFRNERIAGCRLRPTTSEDFSWQVTLFSSTREMDREKAPLPDDQWWPLMEMQVLAQESYYREHYPGCRLDVIERNGERIGRLYTGFVGPELRVMDIALLPACRNQGLGTAILTELMEIATSLERPLSLHVEPFNPAHRLYQRLGFQALEMRGIYQYMRWLPKGHEVPSVA</sequence>
<evidence type="ECO:0000313" key="2">
    <source>
        <dbReference type="EMBL" id="CCG09067.1"/>
    </source>
</evidence>
<organism evidence="2 3">
    <name type="scientific">Pararhodospirillum photometricum DSM 122</name>
    <dbReference type="NCBI Taxonomy" id="1150469"/>
    <lineage>
        <taxon>Bacteria</taxon>
        <taxon>Pseudomonadati</taxon>
        <taxon>Pseudomonadota</taxon>
        <taxon>Alphaproteobacteria</taxon>
        <taxon>Rhodospirillales</taxon>
        <taxon>Rhodospirillaceae</taxon>
        <taxon>Pararhodospirillum</taxon>
    </lineage>
</organism>
<dbReference type="HOGENOM" id="CLU_013985_22_0_5"/>
<dbReference type="RefSeq" id="WP_014415698.1">
    <property type="nucleotide sequence ID" value="NC_017059.1"/>
</dbReference>
<evidence type="ECO:0000259" key="1">
    <source>
        <dbReference type="PROSITE" id="PS51186"/>
    </source>
</evidence>
<dbReference type="PROSITE" id="PS51186">
    <property type="entry name" value="GNAT"/>
    <property type="match status" value="1"/>
</dbReference>
<evidence type="ECO:0000313" key="3">
    <source>
        <dbReference type="Proteomes" id="UP000033220"/>
    </source>
</evidence>
<dbReference type="eggNOG" id="COG0456">
    <property type="taxonomic scope" value="Bacteria"/>
</dbReference>
<dbReference type="AlphaFoldDB" id="H6SM52"/>
<dbReference type="SUPFAM" id="SSF55729">
    <property type="entry name" value="Acyl-CoA N-acyltransferases (Nat)"/>
    <property type="match status" value="1"/>
</dbReference>
<keyword evidence="3" id="KW-1185">Reference proteome</keyword>
<dbReference type="KEGG" id="rpm:RSPPHO_02441"/>
<dbReference type="OrthoDB" id="7585366at2"/>